<comment type="subcellular location">
    <subcellularLocation>
        <location evidence="2">Secreted</location>
    </subcellularLocation>
</comment>
<dbReference type="InterPro" id="IPR004843">
    <property type="entry name" value="Calcineurin-like_PHP"/>
</dbReference>
<dbReference type="GO" id="GO:0006196">
    <property type="term" value="P:AMP catabolic process"/>
    <property type="evidence" value="ECO:0007669"/>
    <property type="project" value="TreeGrafter"/>
</dbReference>
<keyword evidence="10" id="KW-0378">Hydrolase</keyword>
<dbReference type="GO" id="GO:0090729">
    <property type="term" value="F:toxin activity"/>
    <property type="evidence" value="ECO:0007669"/>
    <property type="project" value="UniProtKB-KW"/>
</dbReference>
<dbReference type="AlphaFoldDB" id="A0A9J6C4M6"/>
<dbReference type="OrthoDB" id="7722975at2759"/>
<keyword evidence="12" id="KW-1199">Hemostasis impairing toxin</keyword>
<reference evidence="16" key="1">
    <citation type="submission" date="2021-03" db="EMBL/GenBank/DDBJ databases">
        <title>Chromosome level genome of the anhydrobiotic midge Polypedilum vanderplanki.</title>
        <authorList>
            <person name="Yoshida Y."/>
            <person name="Kikawada T."/>
            <person name="Gusev O."/>
        </authorList>
    </citation>
    <scope>NUCLEOTIDE SEQUENCE</scope>
    <source>
        <strain evidence="16">NIAS01</strain>
        <tissue evidence="16">Whole body or cell culture</tissue>
    </source>
</reference>
<dbReference type="FunFam" id="3.60.21.10:FF:000020">
    <property type="entry name" value="NT5E isoform 4"/>
    <property type="match status" value="1"/>
</dbReference>
<evidence type="ECO:0000256" key="5">
    <source>
        <dbReference type="ARBA" id="ARBA00022525"/>
    </source>
</evidence>
<dbReference type="PANTHER" id="PTHR11575:SF24">
    <property type="entry name" value="5'-NUCLEOTIDASE"/>
    <property type="match status" value="1"/>
</dbReference>
<dbReference type="FunFam" id="3.90.780.10:FF:000001">
    <property type="entry name" value="NT5E isoform 3"/>
    <property type="match status" value="1"/>
</dbReference>
<dbReference type="Gene3D" id="3.90.780.10">
    <property type="entry name" value="5'-Nucleotidase, C-terminal domain"/>
    <property type="match status" value="3"/>
</dbReference>
<feature type="domain" description="5'-Nucleotidase C-terminal" evidence="15">
    <location>
        <begin position="572"/>
        <end position="741"/>
    </location>
</feature>
<keyword evidence="5" id="KW-0964">Secreted</keyword>
<dbReference type="GO" id="GO:0008253">
    <property type="term" value="F:5'-nucleotidase activity"/>
    <property type="evidence" value="ECO:0007669"/>
    <property type="project" value="UniProtKB-EC"/>
</dbReference>
<evidence type="ECO:0000259" key="14">
    <source>
        <dbReference type="Pfam" id="PF00149"/>
    </source>
</evidence>
<dbReference type="PROSITE" id="PS00786">
    <property type="entry name" value="5_NUCLEOTIDASE_2"/>
    <property type="match status" value="1"/>
</dbReference>
<dbReference type="Pfam" id="PF00149">
    <property type="entry name" value="Metallophos"/>
    <property type="match status" value="1"/>
</dbReference>
<dbReference type="FunFam" id="3.90.780.10:FF:000004">
    <property type="entry name" value="UDP-sugar hydrolase, putative"/>
    <property type="match status" value="1"/>
</dbReference>
<evidence type="ECO:0000313" key="17">
    <source>
        <dbReference type="Proteomes" id="UP001107558"/>
    </source>
</evidence>
<evidence type="ECO:0000256" key="8">
    <source>
        <dbReference type="ARBA" id="ARBA00022729"/>
    </source>
</evidence>
<keyword evidence="6" id="KW-0800">Toxin</keyword>
<protein>
    <recommendedName>
        <fullName evidence="18">5' nucleotidase</fullName>
    </recommendedName>
</protein>
<dbReference type="SUPFAM" id="SSF56300">
    <property type="entry name" value="Metallo-dependent phosphatases"/>
    <property type="match status" value="1"/>
</dbReference>
<feature type="domain" description="5'-Nucleotidase C-terminal" evidence="15">
    <location>
        <begin position="787"/>
        <end position="952"/>
    </location>
</feature>
<evidence type="ECO:0000256" key="13">
    <source>
        <dbReference type="SAM" id="SignalP"/>
    </source>
</evidence>
<dbReference type="Gene3D" id="3.60.21.10">
    <property type="match status" value="1"/>
</dbReference>
<proteinExistence type="inferred from homology"/>
<evidence type="ECO:0000256" key="3">
    <source>
        <dbReference type="ARBA" id="ARBA00006654"/>
    </source>
</evidence>
<dbReference type="GO" id="GO:0005886">
    <property type="term" value="C:plasma membrane"/>
    <property type="evidence" value="ECO:0007669"/>
    <property type="project" value="TreeGrafter"/>
</dbReference>
<dbReference type="SUPFAM" id="SSF55816">
    <property type="entry name" value="5'-nucleotidase (syn. UDP-sugar hydrolase), C-terminal domain"/>
    <property type="match status" value="3"/>
</dbReference>
<dbReference type="EMBL" id="JADBJN010000002">
    <property type="protein sequence ID" value="KAG5677132.1"/>
    <property type="molecule type" value="Genomic_DNA"/>
</dbReference>
<dbReference type="InterPro" id="IPR006179">
    <property type="entry name" value="5_nucleotidase/apyrase"/>
</dbReference>
<evidence type="ECO:0000256" key="9">
    <source>
        <dbReference type="ARBA" id="ARBA00022741"/>
    </source>
</evidence>
<comment type="similarity">
    <text evidence="3">Belongs to the 5'-nucleotidase family.</text>
</comment>
<feature type="domain" description="5'-Nucleotidase C-terminal" evidence="15">
    <location>
        <begin position="348"/>
        <end position="521"/>
    </location>
</feature>
<dbReference type="GO" id="GO:0000166">
    <property type="term" value="F:nucleotide binding"/>
    <property type="evidence" value="ECO:0007669"/>
    <property type="project" value="UniProtKB-KW"/>
</dbReference>
<evidence type="ECO:0000256" key="10">
    <source>
        <dbReference type="ARBA" id="ARBA00022801"/>
    </source>
</evidence>
<dbReference type="CDD" id="cd07409">
    <property type="entry name" value="MPP_CD73_N"/>
    <property type="match status" value="1"/>
</dbReference>
<dbReference type="GO" id="GO:0046872">
    <property type="term" value="F:metal ion binding"/>
    <property type="evidence" value="ECO:0007669"/>
    <property type="project" value="UniProtKB-KW"/>
</dbReference>
<dbReference type="InterPro" id="IPR036907">
    <property type="entry name" value="5'-Nucleotdase_C_sf"/>
</dbReference>
<dbReference type="PANTHER" id="PTHR11575">
    <property type="entry name" value="5'-NUCLEOTIDASE-RELATED"/>
    <property type="match status" value="1"/>
</dbReference>
<dbReference type="GO" id="GO:0005615">
    <property type="term" value="C:extracellular space"/>
    <property type="evidence" value="ECO:0007669"/>
    <property type="project" value="UniProtKB-ARBA"/>
</dbReference>
<evidence type="ECO:0008006" key="18">
    <source>
        <dbReference type="Google" id="ProtNLM"/>
    </source>
</evidence>
<dbReference type="InterPro" id="IPR006146">
    <property type="entry name" value="5'-Nucleotdase_CS"/>
</dbReference>
<organism evidence="16 17">
    <name type="scientific">Polypedilum vanderplanki</name>
    <name type="common">Sleeping chironomid midge</name>
    <dbReference type="NCBI Taxonomy" id="319348"/>
    <lineage>
        <taxon>Eukaryota</taxon>
        <taxon>Metazoa</taxon>
        <taxon>Ecdysozoa</taxon>
        <taxon>Arthropoda</taxon>
        <taxon>Hexapoda</taxon>
        <taxon>Insecta</taxon>
        <taxon>Pterygota</taxon>
        <taxon>Neoptera</taxon>
        <taxon>Endopterygota</taxon>
        <taxon>Diptera</taxon>
        <taxon>Nematocera</taxon>
        <taxon>Chironomoidea</taxon>
        <taxon>Chironomidae</taxon>
        <taxon>Chironominae</taxon>
        <taxon>Polypedilum</taxon>
        <taxon>Polypedilum</taxon>
    </lineage>
</organism>
<sequence>MFFSHLTTIVLLLLAVHTFSAPQKKSTDENFKLIILHNNDMHARFEQTNAASARCTDEDREKNNCYGGFARVAHVVRDYRKRANTGEIPRVLYLNAGDTYTGTPWFALFKDNITSAFLELLKPDAISLGNHEFDEGTENLAKFLKEIDFPVLAANLDLEKEPSLKVDILKPSHIFEIDGIKIGVVGYLTPETKEVAKGNQVEFIDEIEAINKEAARLKEEGIKIIIALGHSGIERDKQIAMECPDIDLIIGGHSHTFLYNGTKPDIDEPYDTYPIMIVQRNGKKVPVVQSYAYTKYLGYIHLEFDGEGNMVEIDGNPILLNHDIPREQDVLDLLQKYRPAVLALQTEVVGQTRVNLEGSCRRVECNLGNFIADSMVDWNALRYDGIGWTDAAIGIIQGGGVRASITRTVSGNITMEDIATVLPFDSKVVVIEITGETLLKAFEHSVARYTEGEGRGEFLQYSGVQIEYDMNRESGNRVVNVKVLCAYCEVPQLEDLVLHKTYRIVMQDFLANGGDGYEMFKNSQVGIETETVDVDVLKSYMLKKSPIYPAVEWRITIKDLVDPNDEIVGSSRVFLDGNCYTTECNLGNFITDAFVDWYAMNSNVQTGWTDASIALIPARNIQFSIDPKETKGDITKALANKILPLNNKLVVVEISGAVFMQALEHAVSSYYDGAQTEFLQMSGVQVEYDINNEVGSRVVSAKILCSSCTLPELETINTSANYKILMPQNLANGDEGYTMFSNHISSILEVTELDAFLNYLKKKSPIYPAIEWRITIKNFVDPSVEVVGSTRVFLNNDCSLGECNLGNFITDAMVDWYSNKYNKDEYWTDASIAVIQGSRIKASIDAKANNGSIFKSDVEKIFSPIPFTLQLVTLKGSELLDMLEYSISSYTDEGIIDTQFLQLSGIQVVYDTRKASGSRITDIKVLCAQCSVPELVNVDRNLDYKIIMQSAMLTEDYYNVISSNKIEELDESDMNAFLNYLKKKSPIYPAVEWRITILGDEVTTTTEATKTTTGGSSNLQLSLALLLISILMSFLNKS</sequence>
<keyword evidence="9" id="KW-0547">Nucleotide-binding</keyword>
<keyword evidence="7" id="KW-0479">Metal-binding</keyword>
<dbReference type="InterPro" id="IPR008334">
    <property type="entry name" value="5'-Nucleotdase_C"/>
</dbReference>
<keyword evidence="8 13" id="KW-0732">Signal</keyword>
<evidence type="ECO:0000256" key="2">
    <source>
        <dbReference type="ARBA" id="ARBA00004613"/>
    </source>
</evidence>
<dbReference type="Proteomes" id="UP001107558">
    <property type="component" value="Chromosome 2"/>
</dbReference>
<keyword evidence="11" id="KW-0325">Glycoprotein</keyword>
<evidence type="ECO:0000256" key="6">
    <source>
        <dbReference type="ARBA" id="ARBA00022656"/>
    </source>
</evidence>
<gene>
    <name evidence="16" type="ORF">PVAND_006914</name>
</gene>
<comment type="catalytic activity">
    <reaction evidence="1">
        <text>a ribonucleoside 5'-phosphate + H2O = a ribonucleoside + phosphate</text>
        <dbReference type="Rhea" id="RHEA:12484"/>
        <dbReference type="ChEBI" id="CHEBI:15377"/>
        <dbReference type="ChEBI" id="CHEBI:18254"/>
        <dbReference type="ChEBI" id="CHEBI:43474"/>
        <dbReference type="ChEBI" id="CHEBI:58043"/>
        <dbReference type="EC" id="3.1.3.5"/>
    </reaction>
</comment>
<evidence type="ECO:0000256" key="4">
    <source>
        <dbReference type="ARBA" id="ARBA00022442"/>
    </source>
</evidence>
<name>A0A9J6C4M6_POLVA</name>
<evidence type="ECO:0000256" key="11">
    <source>
        <dbReference type="ARBA" id="ARBA00023180"/>
    </source>
</evidence>
<dbReference type="PRINTS" id="PR01607">
    <property type="entry name" value="APYRASEFAMLY"/>
</dbReference>
<evidence type="ECO:0000256" key="12">
    <source>
        <dbReference type="ARBA" id="ARBA00023240"/>
    </source>
</evidence>
<evidence type="ECO:0000256" key="1">
    <source>
        <dbReference type="ARBA" id="ARBA00000815"/>
    </source>
</evidence>
<evidence type="ECO:0000256" key="7">
    <source>
        <dbReference type="ARBA" id="ARBA00022723"/>
    </source>
</evidence>
<feature type="chain" id="PRO_5039925270" description="5' nucleotidase" evidence="13">
    <location>
        <begin position="21"/>
        <end position="1038"/>
    </location>
</feature>
<comment type="caution">
    <text evidence="16">The sequence shown here is derived from an EMBL/GenBank/DDBJ whole genome shotgun (WGS) entry which is preliminary data.</text>
</comment>
<evidence type="ECO:0000313" key="16">
    <source>
        <dbReference type="EMBL" id="KAG5677132.1"/>
    </source>
</evidence>
<keyword evidence="4" id="KW-1201">Platelet aggregation inhibiting toxin</keyword>
<feature type="domain" description="Calcineurin-like phosphoesterase" evidence="14">
    <location>
        <begin position="35"/>
        <end position="256"/>
    </location>
</feature>
<dbReference type="InterPro" id="IPR029052">
    <property type="entry name" value="Metallo-depent_PP-like"/>
</dbReference>
<evidence type="ECO:0000259" key="15">
    <source>
        <dbReference type="Pfam" id="PF02872"/>
    </source>
</evidence>
<dbReference type="Pfam" id="PF02872">
    <property type="entry name" value="5_nucleotid_C"/>
    <property type="match status" value="3"/>
</dbReference>
<accession>A0A9J6C4M6</accession>
<feature type="signal peptide" evidence="13">
    <location>
        <begin position="1"/>
        <end position="20"/>
    </location>
</feature>
<keyword evidence="17" id="KW-1185">Reference proteome</keyword>